<dbReference type="PROSITE" id="PS50005">
    <property type="entry name" value="TPR"/>
    <property type="match status" value="1"/>
</dbReference>
<keyword evidence="3" id="KW-1185">Reference proteome</keyword>
<accession>A0A2P8D8M5</accession>
<dbReference type="InterPro" id="IPR037919">
    <property type="entry name" value="OGT"/>
</dbReference>
<dbReference type="GO" id="GO:0006493">
    <property type="term" value="P:protein O-linked glycosylation"/>
    <property type="evidence" value="ECO:0007669"/>
    <property type="project" value="InterPro"/>
</dbReference>
<dbReference type="GO" id="GO:0097363">
    <property type="term" value="F:protein O-acetylglucosaminyltransferase activity"/>
    <property type="evidence" value="ECO:0007669"/>
    <property type="project" value="TreeGrafter"/>
</dbReference>
<dbReference type="Gene3D" id="1.25.40.10">
    <property type="entry name" value="Tetratricopeptide repeat domain"/>
    <property type="match status" value="3"/>
</dbReference>
<evidence type="ECO:0000313" key="2">
    <source>
        <dbReference type="EMBL" id="PSK93570.1"/>
    </source>
</evidence>
<evidence type="ECO:0000256" key="1">
    <source>
        <dbReference type="PROSITE-ProRule" id="PRU00339"/>
    </source>
</evidence>
<comment type="caution">
    <text evidence="2">The sequence shown here is derived from an EMBL/GenBank/DDBJ whole genome shotgun (WGS) entry which is preliminary data.</text>
</comment>
<dbReference type="Proteomes" id="UP000240572">
    <property type="component" value="Unassembled WGS sequence"/>
</dbReference>
<dbReference type="SUPFAM" id="SSF48452">
    <property type="entry name" value="TPR-like"/>
    <property type="match status" value="1"/>
</dbReference>
<dbReference type="InterPro" id="IPR019734">
    <property type="entry name" value="TPR_rpt"/>
</dbReference>
<dbReference type="PANTHER" id="PTHR44366:SF1">
    <property type="entry name" value="UDP-N-ACETYLGLUCOSAMINE--PEPTIDE N-ACETYLGLUCOSAMINYLTRANSFERASE 110 KDA SUBUNIT"/>
    <property type="match status" value="1"/>
</dbReference>
<dbReference type="SMART" id="SM00028">
    <property type="entry name" value="TPR"/>
    <property type="match status" value="7"/>
</dbReference>
<dbReference type="InterPro" id="IPR011990">
    <property type="entry name" value="TPR-like_helical_dom_sf"/>
</dbReference>
<dbReference type="OrthoDB" id="5477158at2"/>
<sequence length="456" mass="50118">MNASIVIKLKAGLLACVWVAIVIISLGSCRQDTEAAEVTISEGVTVPQLLARKTNVGPPEELAQIKKTYADAVTALKNNPRDPKQFLNLATVFITEGRVTGNSGYYSNAALGMLDKVTTSNPSDENIRFEALSLKSAVLLNMHQFKAALQVAEQGEQINGYNAGIYGALVDANVEMGNYDAAVTKCDKMLSIRPDLRSYSRAAYLRQLYGDNNGAKAAMRMAVEAGVPGLESTEWARVQWGDLYLNTGQPDTAQMIYETALSFRPGYPYAEMGLAHVAAARKQYDLAITHTRNAIKVLAEGAFVSYLGDMYQLQGNKEKAMQVYKDLVQQLELGEKEQSRNKVQHNGHRELALAYLNLGDYDKALEHAQADYAMRPDNIDANDLMAWVLFKKGAYKQAVAYTDKVFRTKEKNAALSYKAGLVYAAAGDMQKADQYHKEAAAISAYIDPRIITPVKL</sequence>
<dbReference type="Pfam" id="PF13174">
    <property type="entry name" value="TPR_6"/>
    <property type="match status" value="1"/>
</dbReference>
<evidence type="ECO:0000313" key="3">
    <source>
        <dbReference type="Proteomes" id="UP000240572"/>
    </source>
</evidence>
<dbReference type="Pfam" id="PF13432">
    <property type="entry name" value="TPR_16"/>
    <property type="match status" value="2"/>
</dbReference>
<name>A0A2P8D8M5_9BACT</name>
<protein>
    <submittedName>
        <fullName evidence="2">Tfp pilus assembly protein PilF</fullName>
    </submittedName>
</protein>
<dbReference type="EMBL" id="PYGD01000002">
    <property type="protein sequence ID" value="PSK93570.1"/>
    <property type="molecule type" value="Genomic_DNA"/>
</dbReference>
<keyword evidence="1" id="KW-0802">TPR repeat</keyword>
<organism evidence="2 3">
    <name type="scientific">Taibaiella chishuiensis</name>
    <dbReference type="NCBI Taxonomy" id="1434707"/>
    <lineage>
        <taxon>Bacteria</taxon>
        <taxon>Pseudomonadati</taxon>
        <taxon>Bacteroidota</taxon>
        <taxon>Chitinophagia</taxon>
        <taxon>Chitinophagales</taxon>
        <taxon>Chitinophagaceae</taxon>
        <taxon>Taibaiella</taxon>
    </lineage>
</organism>
<gene>
    <name evidence="2" type="ORF">B0I18_102540</name>
</gene>
<feature type="repeat" description="TPR" evidence="1">
    <location>
        <begin position="345"/>
        <end position="378"/>
    </location>
</feature>
<reference evidence="2 3" key="1">
    <citation type="submission" date="2018-03" db="EMBL/GenBank/DDBJ databases">
        <title>Genomic Encyclopedia of Type Strains, Phase III (KMG-III): the genomes of soil and plant-associated and newly described type strains.</title>
        <authorList>
            <person name="Whitman W."/>
        </authorList>
    </citation>
    <scope>NUCLEOTIDE SEQUENCE [LARGE SCALE GENOMIC DNA]</scope>
    <source>
        <strain evidence="2 3">CGMCC 1.12700</strain>
    </source>
</reference>
<dbReference type="AlphaFoldDB" id="A0A2P8D8M5"/>
<dbReference type="RefSeq" id="WP_106522564.1">
    <property type="nucleotide sequence ID" value="NZ_PYGD01000002.1"/>
</dbReference>
<dbReference type="PANTHER" id="PTHR44366">
    <property type="entry name" value="UDP-N-ACETYLGLUCOSAMINE--PEPTIDE N-ACETYLGLUCOSAMINYLTRANSFERASE 110 KDA SUBUNIT"/>
    <property type="match status" value="1"/>
</dbReference>
<proteinExistence type="predicted"/>